<feature type="region of interest" description="Disordered" evidence="18">
    <location>
        <begin position="711"/>
        <end position="740"/>
    </location>
</feature>
<comment type="function">
    <text evidence="1 17">Catalyzes the reversible hydration of cis-homoaconitate to (2R,3S)-homoisocitrate, a step in the alpha-aminoadipate pathway for lysine biosynthesis.</text>
</comment>
<dbReference type="InterPro" id="IPR015928">
    <property type="entry name" value="Aconitase/3IPM_dehydase_swvl"/>
</dbReference>
<evidence type="ECO:0000259" key="21">
    <source>
        <dbReference type="Pfam" id="PF00694"/>
    </source>
</evidence>
<keyword evidence="23" id="KW-1185">Reference proteome</keyword>
<dbReference type="STRING" id="86259.A0A4Z1PDW4"/>
<evidence type="ECO:0000256" key="4">
    <source>
        <dbReference type="ARBA" id="ARBA00007185"/>
    </source>
</evidence>
<feature type="domain" description="Aconitase/3-isopropylmalate dehydratase large subunit alpha/beta/alpha" evidence="20">
    <location>
        <begin position="70"/>
        <end position="511"/>
    </location>
</feature>
<evidence type="ECO:0000313" key="23">
    <source>
        <dbReference type="Proteomes" id="UP000298493"/>
    </source>
</evidence>
<evidence type="ECO:0000256" key="3">
    <source>
        <dbReference type="ARBA" id="ARBA00005106"/>
    </source>
</evidence>
<evidence type="ECO:0000256" key="8">
    <source>
        <dbReference type="ARBA" id="ARBA00022723"/>
    </source>
</evidence>
<comment type="cofactor">
    <cofactor evidence="17">
        <name>[4Fe-4S] cluster</name>
        <dbReference type="ChEBI" id="CHEBI:49883"/>
    </cofactor>
    <text evidence="17">Binds 1 [4Fe-4S] cluster per subunit.</text>
</comment>
<dbReference type="PANTHER" id="PTHR43822">
    <property type="entry name" value="HOMOACONITASE, MITOCHONDRIAL-RELATED"/>
    <property type="match status" value="1"/>
</dbReference>
<keyword evidence="9 17" id="KW-0809">Transit peptide</keyword>
<evidence type="ECO:0000256" key="17">
    <source>
        <dbReference type="RuleBase" id="RU362038"/>
    </source>
</evidence>
<dbReference type="Gene3D" id="3.20.19.10">
    <property type="entry name" value="Aconitase, domain 4"/>
    <property type="match status" value="1"/>
</dbReference>
<evidence type="ECO:0000256" key="19">
    <source>
        <dbReference type="SAM" id="SignalP"/>
    </source>
</evidence>
<evidence type="ECO:0000256" key="13">
    <source>
        <dbReference type="ARBA" id="ARBA00023154"/>
    </source>
</evidence>
<evidence type="ECO:0000259" key="20">
    <source>
        <dbReference type="Pfam" id="PF00330"/>
    </source>
</evidence>
<evidence type="ECO:0000256" key="15">
    <source>
        <dbReference type="ARBA" id="ARBA00029338"/>
    </source>
</evidence>
<proteinExistence type="inferred from homology"/>
<dbReference type="Gene3D" id="3.30.499.10">
    <property type="entry name" value="Aconitase, domain 3"/>
    <property type="match status" value="2"/>
</dbReference>
<comment type="catalytic activity">
    <reaction evidence="15 17">
        <text>(2R,3S)-homoisocitrate = cis-homoaconitate + H2O</text>
        <dbReference type="Rhea" id="RHEA:15485"/>
        <dbReference type="ChEBI" id="CHEBI:15377"/>
        <dbReference type="ChEBI" id="CHEBI:15404"/>
        <dbReference type="ChEBI" id="CHEBI:58174"/>
        <dbReference type="EC" id="4.2.1.36"/>
    </reaction>
</comment>
<evidence type="ECO:0000256" key="10">
    <source>
        <dbReference type="ARBA" id="ARBA00023004"/>
    </source>
</evidence>
<dbReference type="FunFam" id="3.30.499.10:FF:000013">
    <property type="entry name" value="Homoaconitase, mitochondrial"/>
    <property type="match status" value="1"/>
</dbReference>
<evidence type="ECO:0000313" key="22">
    <source>
        <dbReference type="EMBL" id="TID20056.1"/>
    </source>
</evidence>
<protein>
    <recommendedName>
        <fullName evidence="6 17">Homoaconitase, mitochondrial</fullName>
        <ecNumber evidence="5 17">4.2.1.36</ecNumber>
    </recommendedName>
    <alternativeName>
        <fullName evidence="16 17">Homoaconitate hydratase</fullName>
    </alternativeName>
</protein>
<evidence type="ECO:0000256" key="18">
    <source>
        <dbReference type="SAM" id="MobiDB-lite"/>
    </source>
</evidence>
<feature type="domain" description="Aconitase A/isopropylmalate dehydratase small subunit swivel" evidence="21">
    <location>
        <begin position="583"/>
        <end position="698"/>
    </location>
</feature>
<gene>
    <name evidence="22" type="ORF">E6O75_ATG07516</name>
</gene>
<dbReference type="InterPro" id="IPR018136">
    <property type="entry name" value="Aconitase_4Fe-4S_BS"/>
</dbReference>
<dbReference type="InterPro" id="IPR015931">
    <property type="entry name" value="Acnase/IPM_dHydase_lsu_aba_1/3"/>
</dbReference>
<dbReference type="CDD" id="cd01674">
    <property type="entry name" value="Homoaconitase_Swivel"/>
    <property type="match status" value="1"/>
</dbReference>
<accession>A0A4Z1PDW4</accession>
<dbReference type="SUPFAM" id="SSF52016">
    <property type="entry name" value="LeuD/IlvD-like"/>
    <property type="match status" value="1"/>
</dbReference>
<dbReference type="EC" id="4.2.1.36" evidence="5 17"/>
<dbReference type="PROSITE" id="PS00450">
    <property type="entry name" value="ACONITASE_1"/>
    <property type="match status" value="1"/>
</dbReference>
<dbReference type="PANTHER" id="PTHR43822:SF2">
    <property type="entry name" value="HOMOACONITASE, MITOCHONDRIAL"/>
    <property type="match status" value="1"/>
</dbReference>
<dbReference type="Pfam" id="PF00694">
    <property type="entry name" value="Aconitase_C"/>
    <property type="match status" value="1"/>
</dbReference>
<dbReference type="InterPro" id="IPR001030">
    <property type="entry name" value="Acoase/IPM_deHydtase_lsu_aba"/>
</dbReference>
<keyword evidence="10 17" id="KW-0408">Iron</keyword>
<name>A0A4Z1PDW4_9PEZI</name>
<dbReference type="InterPro" id="IPR000573">
    <property type="entry name" value="AconitaseA/IPMdHydase_ssu_swvl"/>
</dbReference>
<comment type="similarity">
    <text evidence="4 17">Belongs to the aconitase/IPM isomerase family.</text>
</comment>
<keyword evidence="19" id="KW-0732">Signal</keyword>
<feature type="chain" id="PRO_5021482233" description="Homoaconitase, mitochondrial" evidence="19">
    <location>
        <begin position="19"/>
        <end position="808"/>
    </location>
</feature>
<keyword evidence="7 17" id="KW-0028">Amino-acid biosynthesis</keyword>
<keyword evidence="12 17" id="KW-0496">Mitochondrion</keyword>
<dbReference type="NCBIfam" id="TIGR00139">
    <property type="entry name" value="h_aconitase"/>
    <property type="match status" value="1"/>
</dbReference>
<sequence>MAASRFCAGRCLASRSICVSLLLTSIGEIGLMRREPEINAFHSQLEDPAIASLLGKSGKTAAVPQTLTEKIVQRYAVGLAEGKFVKAGDYVTLQPGKIMTHDNTWPVAKKFLDIGASKVNDPSQIVFTLDHDVQNKTEANLRKYSNIQEFGQKHGIDFYPAGRGIGHQIMVEEGYAWPGTLAVASDSHTNMYGGIGCLGTPVVRTDAASIWATGRTWWQVPPVAKVTFTGTLPKGTTGKDVIVALCGLFKDDDVLNHAIEFTGSEETMRSLPVDDRLTIANMTTEWGALSGLFPIDSILQAWLRSKATEYALFPAPETTASKTITRFNHQRIDALLEDPLSADKGAKYAKHITLNLSTLSPYVSGPNSVKVATPLAELEAQNIKVDRAYLVSCTNSRRSDLAAAAKVFRDAAAAGKPARIADHVSFYIAAASLPEQQAAEEQGDWQVLLDAGAQALPSGCGPCIGLGTGLLQPGEVGVSASNRNFKGRMGSTDAKAFLASPEVVAASALAGKFAGPGWYEKPAGWTGVERFEGEDSHIQERSVEETLEALIGKFDSIVEDGAKSGLDESNPPTEAGKAERLTEILPGFPEKVSGEIVLCDADNVNTDAIYPGKYTYQDDVTTEKMSEVCMENYDPSFSSIAKKGDILVSGFNFGCGSSREQAATAILAKGIPLVVAGSFGNIFSRNSINNALMGVEVPKLINRLREVFAAPSSDASTSSPKEITEPENNEQSLDSPPPAPLKEVEKVLTRRTGWTFEWDVARSKVTVTEGEGGESWSQSVGELPPNVQEIIAKGGLESWVKSEIAKAA</sequence>
<comment type="subcellular location">
    <subcellularLocation>
        <location evidence="2 17">Mitochondrion</location>
    </subcellularLocation>
</comment>
<evidence type="ECO:0000256" key="5">
    <source>
        <dbReference type="ARBA" id="ARBA00012022"/>
    </source>
</evidence>
<evidence type="ECO:0000256" key="6">
    <source>
        <dbReference type="ARBA" id="ARBA00021560"/>
    </source>
</evidence>
<keyword evidence="14 17" id="KW-0456">Lyase</keyword>
<keyword evidence="11 17" id="KW-0411">Iron-sulfur</keyword>
<dbReference type="GO" id="GO:0051539">
    <property type="term" value="F:4 iron, 4 sulfur cluster binding"/>
    <property type="evidence" value="ECO:0007669"/>
    <property type="project" value="UniProtKB-UniRule"/>
</dbReference>
<dbReference type="Pfam" id="PF00330">
    <property type="entry name" value="Aconitase"/>
    <property type="match status" value="1"/>
</dbReference>
<dbReference type="SUPFAM" id="SSF53732">
    <property type="entry name" value="Aconitase iron-sulfur domain"/>
    <property type="match status" value="1"/>
</dbReference>
<feature type="signal peptide" evidence="19">
    <location>
        <begin position="1"/>
        <end position="18"/>
    </location>
</feature>
<organism evidence="22 23">
    <name type="scientific">Venturia nashicola</name>
    <dbReference type="NCBI Taxonomy" id="86259"/>
    <lineage>
        <taxon>Eukaryota</taxon>
        <taxon>Fungi</taxon>
        <taxon>Dikarya</taxon>
        <taxon>Ascomycota</taxon>
        <taxon>Pezizomycotina</taxon>
        <taxon>Dothideomycetes</taxon>
        <taxon>Pleosporomycetidae</taxon>
        <taxon>Venturiales</taxon>
        <taxon>Venturiaceae</taxon>
        <taxon>Venturia</taxon>
    </lineage>
</organism>
<dbReference type="InterPro" id="IPR039386">
    <property type="entry name" value="Homoaconitase_swivel"/>
</dbReference>
<dbReference type="EMBL" id="SNSC02000011">
    <property type="protein sequence ID" value="TID20056.1"/>
    <property type="molecule type" value="Genomic_DNA"/>
</dbReference>
<evidence type="ECO:0000256" key="12">
    <source>
        <dbReference type="ARBA" id="ARBA00023128"/>
    </source>
</evidence>
<evidence type="ECO:0000256" key="16">
    <source>
        <dbReference type="ARBA" id="ARBA00032706"/>
    </source>
</evidence>
<dbReference type="Proteomes" id="UP000298493">
    <property type="component" value="Unassembled WGS sequence"/>
</dbReference>
<feature type="compositionally biased region" description="Low complexity" evidence="18">
    <location>
        <begin position="711"/>
        <end position="720"/>
    </location>
</feature>
<reference evidence="22 23" key="1">
    <citation type="submission" date="2019-04" db="EMBL/GenBank/DDBJ databases">
        <title>High contiguity whole genome sequence and gene annotation resource for two Venturia nashicola isolates.</title>
        <authorList>
            <person name="Prokchorchik M."/>
            <person name="Won K."/>
            <person name="Lee Y."/>
            <person name="Choi E.D."/>
            <person name="Segonzac C."/>
            <person name="Sohn K.H."/>
        </authorList>
    </citation>
    <scope>NUCLEOTIDE SEQUENCE [LARGE SCALE GENOMIC DNA]</scope>
    <source>
        <strain evidence="22 23">PRI2</strain>
    </source>
</reference>
<evidence type="ECO:0000256" key="14">
    <source>
        <dbReference type="ARBA" id="ARBA00023239"/>
    </source>
</evidence>
<evidence type="ECO:0000256" key="9">
    <source>
        <dbReference type="ARBA" id="ARBA00022946"/>
    </source>
</evidence>
<evidence type="ECO:0000256" key="11">
    <source>
        <dbReference type="ARBA" id="ARBA00023014"/>
    </source>
</evidence>
<evidence type="ECO:0000256" key="1">
    <source>
        <dbReference type="ARBA" id="ARBA00003422"/>
    </source>
</evidence>
<evidence type="ECO:0000256" key="2">
    <source>
        <dbReference type="ARBA" id="ARBA00004173"/>
    </source>
</evidence>
<keyword evidence="8 17" id="KW-0479">Metal-binding</keyword>
<dbReference type="GO" id="GO:0004409">
    <property type="term" value="F:homoaconitate hydratase activity"/>
    <property type="evidence" value="ECO:0007669"/>
    <property type="project" value="UniProtKB-UniRule"/>
</dbReference>
<dbReference type="InterPro" id="IPR050067">
    <property type="entry name" value="IPM_dehydratase_rel_enz"/>
</dbReference>
<dbReference type="AlphaFoldDB" id="A0A4Z1PDW4"/>
<dbReference type="UniPathway" id="UPA00033">
    <property type="reaction ID" value="UER01027"/>
</dbReference>
<comment type="pathway">
    <text evidence="3 17">Amino-acid biosynthesis; L-lysine biosynthesis via AAA pathway; L-alpha-aminoadipate from 2-oxoglutarate: step 3/5.</text>
</comment>
<evidence type="ECO:0000256" key="7">
    <source>
        <dbReference type="ARBA" id="ARBA00022605"/>
    </source>
</evidence>
<dbReference type="InterPro" id="IPR036008">
    <property type="entry name" value="Aconitase_4Fe-4S_dom"/>
</dbReference>
<keyword evidence="13 17" id="KW-0457">Lysine biosynthesis</keyword>
<dbReference type="GO" id="GO:0005739">
    <property type="term" value="C:mitochondrion"/>
    <property type="evidence" value="ECO:0007669"/>
    <property type="project" value="UniProtKB-SubCell"/>
</dbReference>
<comment type="caution">
    <text evidence="22">The sequence shown here is derived from an EMBL/GenBank/DDBJ whole genome shotgun (WGS) entry which is preliminary data.</text>
</comment>
<dbReference type="InterPro" id="IPR004418">
    <property type="entry name" value="Homoaconitase_mito"/>
</dbReference>
<dbReference type="PRINTS" id="PR00415">
    <property type="entry name" value="ACONITASE"/>
</dbReference>
<dbReference type="GO" id="GO:0046872">
    <property type="term" value="F:metal ion binding"/>
    <property type="evidence" value="ECO:0007669"/>
    <property type="project" value="UniProtKB-UniRule"/>
</dbReference>
<dbReference type="GO" id="GO:0019878">
    <property type="term" value="P:lysine biosynthetic process via aminoadipic acid"/>
    <property type="evidence" value="ECO:0007669"/>
    <property type="project" value="UniProtKB-UniRule"/>
</dbReference>